<protein>
    <recommendedName>
        <fullName evidence="8">Major facilitator superfamily (MFS) profile domain-containing protein</fullName>
    </recommendedName>
</protein>
<dbReference type="PANTHER" id="PTHR48022:SF11">
    <property type="entry name" value="MONOSACCHARIDE TRANSPORTER (HXT8), PUTATIVE (AFU_ORTHOLOGUE AFUA_2G08120)-RELATED"/>
    <property type="match status" value="1"/>
</dbReference>
<feature type="compositionally biased region" description="Basic residues" evidence="6">
    <location>
        <begin position="534"/>
        <end position="545"/>
    </location>
</feature>
<dbReference type="InterPro" id="IPR005829">
    <property type="entry name" value="Sugar_transporter_CS"/>
</dbReference>
<feature type="transmembrane region" description="Helical" evidence="7">
    <location>
        <begin position="110"/>
        <end position="126"/>
    </location>
</feature>
<accession>A0ABP0CYK7</accession>
<feature type="transmembrane region" description="Helical" evidence="7">
    <location>
        <begin position="204"/>
        <end position="223"/>
    </location>
</feature>
<comment type="subcellular location">
    <subcellularLocation>
        <location evidence="1">Membrane</location>
        <topology evidence="1">Multi-pass membrane protein</topology>
    </subcellularLocation>
</comment>
<dbReference type="SUPFAM" id="SSF103473">
    <property type="entry name" value="MFS general substrate transporter"/>
    <property type="match status" value="1"/>
</dbReference>
<evidence type="ECO:0000256" key="1">
    <source>
        <dbReference type="ARBA" id="ARBA00004141"/>
    </source>
</evidence>
<dbReference type="InterPro" id="IPR020846">
    <property type="entry name" value="MFS_dom"/>
</dbReference>
<dbReference type="Gene3D" id="1.20.1250.20">
    <property type="entry name" value="MFS general substrate transporter like domains"/>
    <property type="match status" value="1"/>
</dbReference>
<feature type="transmembrane region" description="Helical" evidence="7">
    <location>
        <begin position="31"/>
        <end position="55"/>
    </location>
</feature>
<dbReference type="EMBL" id="CAWUHB010000137">
    <property type="protein sequence ID" value="CAK7237143.1"/>
    <property type="molecule type" value="Genomic_DNA"/>
</dbReference>
<feature type="transmembrane region" description="Helical" evidence="7">
    <location>
        <begin position="132"/>
        <end position="156"/>
    </location>
</feature>
<evidence type="ECO:0000256" key="4">
    <source>
        <dbReference type="ARBA" id="ARBA00022989"/>
    </source>
</evidence>
<evidence type="ECO:0000256" key="3">
    <source>
        <dbReference type="ARBA" id="ARBA00022692"/>
    </source>
</evidence>
<comment type="caution">
    <text evidence="9">The sequence shown here is derived from an EMBL/GenBank/DDBJ whole genome shotgun (WGS) entry which is preliminary data.</text>
</comment>
<feature type="transmembrane region" description="Helical" evidence="7">
    <location>
        <begin position="292"/>
        <end position="309"/>
    </location>
</feature>
<feature type="transmembrane region" description="Helical" evidence="7">
    <location>
        <begin position="168"/>
        <end position="192"/>
    </location>
</feature>
<evidence type="ECO:0000256" key="2">
    <source>
        <dbReference type="ARBA" id="ARBA00010992"/>
    </source>
</evidence>
<evidence type="ECO:0000256" key="5">
    <source>
        <dbReference type="ARBA" id="ARBA00023136"/>
    </source>
</evidence>
<proteinExistence type="inferred from homology"/>
<dbReference type="InterPro" id="IPR050360">
    <property type="entry name" value="MFS_Sugar_Transporters"/>
</dbReference>
<organism evidence="9 10">
    <name type="scientific">Sporothrix curviconia</name>
    <dbReference type="NCBI Taxonomy" id="1260050"/>
    <lineage>
        <taxon>Eukaryota</taxon>
        <taxon>Fungi</taxon>
        <taxon>Dikarya</taxon>
        <taxon>Ascomycota</taxon>
        <taxon>Pezizomycotina</taxon>
        <taxon>Sordariomycetes</taxon>
        <taxon>Sordariomycetidae</taxon>
        <taxon>Ophiostomatales</taxon>
        <taxon>Ophiostomataceae</taxon>
        <taxon>Sporothrix</taxon>
    </lineage>
</organism>
<evidence type="ECO:0000313" key="10">
    <source>
        <dbReference type="Proteomes" id="UP001642405"/>
    </source>
</evidence>
<dbReference type="Proteomes" id="UP001642405">
    <property type="component" value="Unassembled WGS sequence"/>
</dbReference>
<keyword evidence="3 7" id="KW-0812">Transmembrane</keyword>
<evidence type="ECO:0000259" key="8">
    <source>
        <dbReference type="PROSITE" id="PS50850"/>
    </source>
</evidence>
<keyword evidence="5 7" id="KW-0472">Membrane</keyword>
<feature type="compositionally biased region" description="Low complexity" evidence="6">
    <location>
        <begin position="551"/>
        <end position="564"/>
    </location>
</feature>
<dbReference type="InterPro" id="IPR005828">
    <property type="entry name" value="MFS_sugar_transport-like"/>
</dbReference>
<dbReference type="PROSITE" id="PS50850">
    <property type="entry name" value="MFS"/>
    <property type="match status" value="1"/>
</dbReference>
<feature type="transmembrane region" description="Helical" evidence="7">
    <location>
        <begin position="357"/>
        <end position="381"/>
    </location>
</feature>
<dbReference type="InterPro" id="IPR036259">
    <property type="entry name" value="MFS_trans_sf"/>
</dbReference>
<dbReference type="PROSITE" id="PS00216">
    <property type="entry name" value="SUGAR_TRANSPORT_1"/>
    <property type="match status" value="2"/>
</dbReference>
<evidence type="ECO:0000313" key="9">
    <source>
        <dbReference type="EMBL" id="CAK7237143.1"/>
    </source>
</evidence>
<dbReference type="PANTHER" id="PTHR48022">
    <property type="entry name" value="PLASTIDIC GLUCOSE TRANSPORTER 4"/>
    <property type="match status" value="1"/>
</dbReference>
<sequence length="564" mass="60914">MSTTPEITDEHPHRVTQLAQLHQRGWTWRQFAYCSFVCLGEVAFAYPSSIIGVTLTQPSFLEYMGLVDSTGTLTTKGNSLEGALSGMFQAGGIFGILATIYAMDRWGRKMAVIIISAVGIVSATLLCASQNIAMFLVFRFFAGFASWGAVTVTPVYSAEMSPAALRGFFGAMNGIFIGIGYAFATYMGLAFYDTKSQSLGIWRGIYGIGLIFCFIPLLSMLIIPESPRWLLMAGRVDEAKLAMQKLHTGSSRPMADVTRAEFLQMTKQAEHDKELNTSWTQIIRLPANRRRAALAAGFAFLGQSTAILVINNYNSILYKGLGYGTRQTLVFQCGWITTGLSGNIVGSLIIDYIGRRPLILGGIIGALACLCVETALVATYASPVPEVGANRSGIGAAVAFLYLFTFSYGVGVDTTLWIFCSEIFPNHLRAKGIAICTLSFCLTGLVYLEVAATAFANIGYKYYLVFISVCAVGIVWLWIVLPETTGMPLEEIAAVFGQEEEVVIFSSDLQKDIDTGEVFAIEHAGHHEDGIHGAGRHGAGRHKAGHHDAAPQEAAPQEATAPAS</sequence>
<feature type="transmembrane region" description="Helical" evidence="7">
    <location>
        <begin position="329"/>
        <end position="350"/>
    </location>
</feature>
<reference evidence="9 10" key="1">
    <citation type="submission" date="2024-01" db="EMBL/GenBank/DDBJ databases">
        <authorList>
            <person name="Allen C."/>
            <person name="Tagirdzhanova G."/>
        </authorList>
    </citation>
    <scope>NUCLEOTIDE SEQUENCE [LARGE SCALE GENOMIC DNA]</scope>
</reference>
<keyword evidence="10" id="KW-1185">Reference proteome</keyword>
<dbReference type="Pfam" id="PF00083">
    <property type="entry name" value="Sugar_tr"/>
    <property type="match status" value="1"/>
</dbReference>
<feature type="transmembrane region" description="Helical" evidence="7">
    <location>
        <begin position="393"/>
        <end position="420"/>
    </location>
</feature>
<keyword evidence="4 7" id="KW-1133">Transmembrane helix</keyword>
<feature type="region of interest" description="Disordered" evidence="6">
    <location>
        <begin position="530"/>
        <end position="564"/>
    </location>
</feature>
<feature type="transmembrane region" description="Helical" evidence="7">
    <location>
        <begin position="83"/>
        <end position="103"/>
    </location>
</feature>
<feature type="transmembrane region" description="Helical" evidence="7">
    <location>
        <begin position="432"/>
        <end position="456"/>
    </location>
</feature>
<feature type="transmembrane region" description="Helical" evidence="7">
    <location>
        <begin position="462"/>
        <end position="481"/>
    </location>
</feature>
<comment type="similarity">
    <text evidence="2">Belongs to the major facilitator superfamily. Sugar transporter (TC 2.A.1.1) family.</text>
</comment>
<gene>
    <name evidence="9" type="ORF">SCUCBS95973_009861</name>
</gene>
<name>A0ABP0CYK7_9PEZI</name>
<evidence type="ECO:0000256" key="6">
    <source>
        <dbReference type="SAM" id="MobiDB-lite"/>
    </source>
</evidence>
<evidence type="ECO:0000256" key="7">
    <source>
        <dbReference type="SAM" id="Phobius"/>
    </source>
</evidence>
<feature type="domain" description="Major facilitator superfamily (MFS) profile" evidence="8">
    <location>
        <begin position="33"/>
        <end position="485"/>
    </location>
</feature>